<keyword evidence="3" id="KW-0472">Membrane</keyword>
<reference evidence="5" key="1">
    <citation type="submission" date="2023-10" db="EMBL/GenBank/DDBJ databases">
        <title>Chromosome-level genome of the transformable northern wattle, Acacia crassicarpa.</title>
        <authorList>
            <person name="Massaro I."/>
            <person name="Sinha N.R."/>
            <person name="Poethig S."/>
            <person name="Leichty A.R."/>
        </authorList>
    </citation>
    <scope>NUCLEOTIDE SEQUENCE</scope>
    <source>
        <strain evidence="5">Acra3RX</strain>
        <tissue evidence="5">Leaf</tissue>
    </source>
</reference>
<dbReference type="InterPro" id="IPR013083">
    <property type="entry name" value="Znf_RING/FYVE/PHD"/>
</dbReference>
<proteinExistence type="predicted"/>
<dbReference type="SMART" id="SM00184">
    <property type="entry name" value="RING"/>
    <property type="match status" value="1"/>
</dbReference>
<organism evidence="5 6">
    <name type="scientific">Acacia crassicarpa</name>
    <name type="common">northern wattle</name>
    <dbReference type="NCBI Taxonomy" id="499986"/>
    <lineage>
        <taxon>Eukaryota</taxon>
        <taxon>Viridiplantae</taxon>
        <taxon>Streptophyta</taxon>
        <taxon>Embryophyta</taxon>
        <taxon>Tracheophyta</taxon>
        <taxon>Spermatophyta</taxon>
        <taxon>Magnoliopsida</taxon>
        <taxon>eudicotyledons</taxon>
        <taxon>Gunneridae</taxon>
        <taxon>Pentapetalae</taxon>
        <taxon>rosids</taxon>
        <taxon>fabids</taxon>
        <taxon>Fabales</taxon>
        <taxon>Fabaceae</taxon>
        <taxon>Caesalpinioideae</taxon>
        <taxon>mimosoid clade</taxon>
        <taxon>Acacieae</taxon>
        <taxon>Acacia</taxon>
    </lineage>
</organism>
<dbReference type="PANTHER" id="PTHR47035:SF4">
    <property type="entry name" value="OS02G0676500 PROTEIN"/>
    <property type="match status" value="1"/>
</dbReference>
<feature type="compositionally biased region" description="Polar residues" evidence="2">
    <location>
        <begin position="148"/>
        <end position="157"/>
    </location>
</feature>
<dbReference type="PROSITE" id="PS50089">
    <property type="entry name" value="ZF_RING_2"/>
    <property type="match status" value="1"/>
</dbReference>
<dbReference type="Gene3D" id="3.30.40.10">
    <property type="entry name" value="Zinc/RING finger domain, C3HC4 (zinc finger)"/>
    <property type="match status" value="1"/>
</dbReference>
<feature type="domain" description="RING-type" evidence="4">
    <location>
        <begin position="88"/>
        <end position="130"/>
    </location>
</feature>
<feature type="transmembrane region" description="Helical" evidence="3">
    <location>
        <begin position="12"/>
        <end position="31"/>
    </location>
</feature>
<comment type="caution">
    <text evidence="5">The sequence shown here is derived from an EMBL/GenBank/DDBJ whole genome shotgun (WGS) entry which is preliminary data.</text>
</comment>
<dbReference type="InterPro" id="IPR053070">
    <property type="entry name" value="RING-type_E3_ubiquitin-ligase"/>
</dbReference>
<evidence type="ECO:0000313" key="5">
    <source>
        <dbReference type="EMBL" id="KAK4266733.1"/>
    </source>
</evidence>
<dbReference type="Pfam" id="PF13639">
    <property type="entry name" value="zf-RING_2"/>
    <property type="match status" value="1"/>
</dbReference>
<evidence type="ECO:0000256" key="3">
    <source>
        <dbReference type="SAM" id="Phobius"/>
    </source>
</evidence>
<keyword evidence="6" id="KW-1185">Reference proteome</keyword>
<keyword evidence="1" id="KW-0863">Zinc-finger</keyword>
<evidence type="ECO:0000256" key="2">
    <source>
        <dbReference type="SAM" id="MobiDB-lite"/>
    </source>
</evidence>
<dbReference type="PANTHER" id="PTHR47035">
    <property type="entry name" value="OS11G0150450 PROTEIN"/>
    <property type="match status" value="1"/>
</dbReference>
<dbReference type="Proteomes" id="UP001293593">
    <property type="component" value="Unassembled WGS sequence"/>
</dbReference>
<dbReference type="SUPFAM" id="SSF57850">
    <property type="entry name" value="RING/U-box"/>
    <property type="match status" value="1"/>
</dbReference>
<keyword evidence="1" id="KW-0479">Metal-binding</keyword>
<gene>
    <name evidence="5" type="ORF">QN277_023618</name>
</gene>
<evidence type="ECO:0000259" key="4">
    <source>
        <dbReference type="PROSITE" id="PS50089"/>
    </source>
</evidence>
<dbReference type="AlphaFoldDB" id="A0AAE1JBV9"/>
<evidence type="ECO:0000313" key="6">
    <source>
        <dbReference type="Proteomes" id="UP001293593"/>
    </source>
</evidence>
<dbReference type="CDD" id="cd16461">
    <property type="entry name" value="RING-H2_EL5-like"/>
    <property type="match status" value="1"/>
</dbReference>
<dbReference type="GO" id="GO:0008270">
    <property type="term" value="F:zinc ion binding"/>
    <property type="evidence" value="ECO:0007669"/>
    <property type="project" value="UniProtKB-KW"/>
</dbReference>
<feature type="region of interest" description="Disordered" evidence="2">
    <location>
        <begin position="140"/>
        <end position="189"/>
    </location>
</feature>
<protein>
    <recommendedName>
        <fullName evidence="4">RING-type domain-containing protein</fullName>
    </recommendedName>
</protein>
<keyword evidence="3" id="KW-1133">Transmembrane helix</keyword>
<dbReference type="InterPro" id="IPR001841">
    <property type="entry name" value="Znf_RING"/>
</dbReference>
<name>A0AAE1JBV9_9FABA</name>
<dbReference type="EMBL" id="JAWXYG010000007">
    <property type="protein sequence ID" value="KAK4266733.1"/>
    <property type="molecule type" value="Genomic_DNA"/>
</dbReference>
<keyword evidence="3" id="KW-0812">Transmembrane</keyword>
<accession>A0AAE1JBV9</accession>
<evidence type="ECO:0000256" key="1">
    <source>
        <dbReference type="PROSITE-ProRule" id="PRU00175"/>
    </source>
</evidence>
<keyword evidence="1" id="KW-0862">Zinc</keyword>
<sequence>MLGSNTNLVTTVIGFGMSATFIVFVCTRIICGRLRASSHSHNMLEFEPRMDIEQPENIVNRPEPVLVTAIPTMKFDREAFSSIENTQCVICLAEYKEREVLRIMPKCGHSFHLSCIDIWLRKQSTCPVCRLPLQNSSETKHVRPVTYSLGQGESQTSESRDSERNIEPVPGNNPSPLRQSHAAEAETRQ</sequence>